<name>A0A194S2Q1_RHOGW</name>
<organism evidence="7 8">
    <name type="scientific">Rhodotorula graminis (strain WP1)</name>
    <dbReference type="NCBI Taxonomy" id="578459"/>
    <lineage>
        <taxon>Eukaryota</taxon>
        <taxon>Fungi</taxon>
        <taxon>Dikarya</taxon>
        <taxon>Basidiomycota</taxon>
        <taxon>Pucciniomycotina</taxon>
        <taxon>Microbotryomycetes</taxon>
        <taxon>Sporidiobolales</taxon>
        <taxon>Sporidiobolaceae</taxon>
        <taxon>Rhodotorula</taxon>
    </lineage>
</organism>
<evidence type="ECO:0000259" key="6">
    <source>
        <dbReference type="Pfam" id="PF15459"/>
    </source>
</evidence>
<dbReference type="Pfam" id="PF15459">
    <property type="entry name" value="RRP14"/>
    <property type="match status" value="1"/>
</dbReference>
<dbReference type="OMA" id="ITSTQWQ"/>
<sequence>MAPAAAQQALPKPDQLKASLEAHNASFDELLKHVPAKYYLRPDSDDEDAQPKVPQGKLTKAQKKALRKAKQDETLRAQKNEAKREAKLARYDPDEPKTIAEIQAAKLSAAAKGKKRAADADSGDESSDAEMNGASEGEWDDDDEAADSPNDEGFADSDDEDGELLELDAAGVLKSRNAPQPGDGPAPTITELREKLQRRIAEIQAKKGGASAAAAGKAGKAGAKKAASAASDDDDDDDDESGEDEGDAAVTSKDDLLAERRRRAALRDNRRKKMKERRLQEKSEGAKKRANEPSNGRKGGGKVGAPQRDQQQQQQGDDERPRKKAKADAPDAANSALVSYDAAAASSSSTSKSDPNSIAFSNLDFATNSERATDAGLTPKQLKKLQAAAGTLKKNRHDLPKDANKALEILQRRKDRLDQLEPEKREKTEDKERWEKVLLKAEGGKVRDDETRLKKMAKRQEREKKKSAKAWVDRKATVEKTITDKVAKRNANLAARKQQAKDKKMGVLKAKSKGKKTASSTTGKARAKGRPGFEGGGRKK</sequence>
<keyword evidence="3" id="KW-0539">Nucleus</keyword>
<dbReference type="PANTHER" id="PTHR14369">
    <property type="entry name" value="SURFEIT LOCUS PROTEIN 6"/>
    <property type="match status" value="1"/>
</dbReference>
<dbReference type="Pfam" id="PF04935">
    <property type="entry name" value="SURF6"/>
    <property type="match status" value="1"/>
</dbReference>
<dbReference type="GO" id="GO:0005730">
    <property type="term" value="C:nucleolus"/>
    <property type="evidence" value="ECO:0007669"/>
    <property type="project" value="TreeGrafter"/>
</dbReference>
<dbReference type="GeneID" id="28977459"/>
<evidence type="ECO:0000259" key="5">
    <source>
        <dbReference type="Pfam" id="PF04935"/>
    </source>
</evidence>
<evidence type="ECO:0000313" key="8">
    <source>
        <dbReference type="Proteomes" id="UP000053890"/>
    </source>
</evidence>
<dbReference type="PANTHER" id="PTHR14369:SF0">
    <property type="entry name" value="SURFEIT LOCUS PROTEIN 6"/>
    <property type="match status" value="1"/>
</dbReference>
<feature type="region of interest" description="Disordered" evidence="4">
    <location>
        <begin position="449"/>
        <end position="473"/>
    </location>
</feature>
<feature type="compositionally biased region" description="Basic residues" evidence="4">
    <location>
        <begin position="260"/>
        <end position="276"/>
    </location>
</feature>
<dbReference type="GO" id="GO:0003723">
    <property type="term" value="F:RNA binding"/>
    <property type="evidence" value="ECO:0007669"/>
    <property type="project" value="TreeGrafter"/>
</dbReference>
<dbReference type="GO" id="GO:0003677">
    <property type="term" value="F:DNA binding"/>
    <property type="evidence" value="ECO:0007669"/>
    <property type="project" value="TreeGrafter"/>
</dbReference>
<dbReference type="InterPro" id="IPR029188">
    <property type="entry name" value="Rrp14_N"/>
</dbReference>
<comment type="similarity">
    <text evidence="2">Belongs to the SURF6 family.</text>
</comment>
<evidence type="ECO:0000256" key="1">
    <source>
        <dbReference type="ARBA" id="ARBA00004123"/>
    </source>
</evidence>
<dbReference type="Proteomes" id="UP000053890">
    <property type="component" value="Unassembled WGS sequence"/>
</dbReference>
<feature type="compositionally biased region" description="Low complexity" evidence="4">
    <location>
        <begin position="330"/>
        <end position="353"/>
    </location>
</feature>
<dbReference type="EMBL" id="KQ474079">
    <property type="protein sequence ID" value="KPV74867.1"/>
    <property type="molecule type" value="Genomic_DNA"/>
</dbReference>
<keyword evidence="8" id="KW-1185">Reference proteome</keyword>
<comment type="subcellular location">
    <subcellularLocation>
        <location evidence="1">Nucleus</location>
    </subcellularLocation>
</comment>
<feature type="domain" description="Ribosomal RNA-processing protein 14 N-terminal" evidence="6">
    <location>
        <begin position="19"/>
        <end position="94"/>
    </location>
</feature>
<dbReference type="GO" id="GO:0042273">
    <property type="term" value="P:ribosomal large subunit biogenesis"/>
    <property type="evidence" value="ECO:0007669"/>
    <property type="project" value="TreeGrafter"/>
</dbReference>
<feature type="compositionally biased region" description="Basic and acidic residues" evidence="4">
    <location>
        <begin position="449"/>
        <end position="464"/>
    </location>
</feature>
<dbReference type="OrthoDB" id="444809at2759"/>
<feature type="compositionally biased region" description="Basic and acidic residues" evidence="4">
    <location>
        <begin position="317"/>
        <end position="329"/>
    </location>
</feature>
<protein>
    <recommendedName>
        <fullName evidence="9">Ribosomal RNA-processing protein 14/surfeit locus protein 6 C-terminal domain-containing protein</fullName>
    </recommendedName>
</protein>
<feature type="compositionally biased region" description="Acidic residues" evidence="4">
    <location>
        <begin position="231"/>
        <end position="247"/>
    </location>
</feature>
<gene>
    <name evidence="7" type="ORF">RHOBADRAFT_53798</name>
</gene>
<feature type="compositionally biased region" description="Basic and acidic residues" evidence="4">
    <location>
        <begin position="191"/>
        <end position="205"/>
    </location>
</feature>
<dbReference type="RefSeq" id="XP_018270916.1">
    <property type="nucleotide sequence ID" value="XM_018417011.1"/>
</dbReference>
<dbReference type="GO" id="GO:0042274">
    <property type="term" value="P:ribosomal small subunit biogenesis"/>
    <property type="evidence" value="ECO:0007669"/>
    <property type="project" value="TreeGrafter"/>
</dbReference>
<feature type="compositionally biased region" description="Low complexity" evidence="4">
    <location>
        <begin position="206"/>
        <end position="230"/>
    </location>
</feature>
<feature type="region of interest" description="Disordered" evidence="4">
    <location>
        <begin position="41"/>
        <end position="360"/>
    </location>
</feature>
<dbReference type="InterPro" id="IPR007019">
    <property type="entry name" value="SURF6"/>
</dbReference>
<feature type="compositionally biased region" description="Basic and acidic residues" evidence="4">
    <location>
        <begin position="69"/>
        <end position="98"/>
    </location>
</feature>
<dbReference type="STRING" id="578459.A0A194S2Q1"/>
<reference evidence="7 8" key="1">
    <citation type="journal article" date="2015" name="Front. Microbiol.">
        <title>Genome sequence of the plant growth promoting endophytic yeast Rhodotorula graminis WP1.</title>
        <authorList>
            <person name="Firrincieli A."/>
            <person name="Otillar R."/>
            <person name="Salamov A."/>
            <person name="Schmutz J."/>
            <person name="Khan Z."/>
            <person name="Redman R.S."/>
            <person name="Fleck N.D."/>
            <person name="Lindquist E."/>
            <person name="Grigoriev I.V."/>
            <person name="Doty S.L."/>
        </authorList>
    </citation>
    <scope>NUCLEOTIDE SEQUENCE [LARGE SCALE GENOMIC DNA]</scope>
    <source>
        <strain evidence="7 8">WP1</strain>
    </source>
</reference>
<feature type="region of interest" description="Disordered" evidence="4">
    <location>
        <begin position="489"/>
        <end position="540"/>
    </location>
</feature>
<evidence type="ECO:0000313" key="7">
    <source>
        <dbReference type="EMBL" id="KPV74867.1"/>
    </source>
</evidence>
<proteinExistence type="inferred from homology"/>
<feature type="compositionally biased region" description="Low complexity" evidence="4">
    <location>
        <begin position="100"/>
        <end position="111"/>
    </location>
</feature>
<feature type="compositionally biased region" description="Basic and acidic residues" evidence="4">
    <location>
        <begin position="277"/>
        <end position="291"/>
    </location>
</feature>
<evidence type="ECO:0000256" key="3">
    <source>
        <dbReference type="ARBA" id="ARBA00023242"/>
    </source>
</evidence>
<evidence type="ECO:0008006" key="9">
    <source>
        <dbReference type="Google" id="ProtNLM"/>
    </source>
</evidence>
<accession>A0A194S2Q1</accession>
<dbReference type="AlphaFoldDB" id="A0A194S2Q1"/>
<evidence type="ECO:0000256" key="2">
    <source>
        <dbReference type="ARBA" id="ARBA00005904"/>
    </source>
</evidence>
<feature type="compositionally biased region" description="Acidic residues" evidence="4">
    <location>
        <begin position="137"/>
        <end position="166"/>
    </location>
</feature>
<dbReference type="InterPro" id="IPR029190">
    <property type="entry name" value="Rrp14/SURF6_C"/>
</dbReference>
<evidence type="ECO:0000256" key="4">
    <source>
        <dbReference type="SAM" id="MobiDB-lite"/>
    </source>
</evidence>
<feature type="domain" description="Ribosomal RNA-processing protein 14/surfeit locus protein 6 C-terminal" evidence="5">
    <location>
        <begin position="255"/>
        <end position="506"/>
    </location>
</feature>